<keyword evidence="9 14" id="KW-0249">Electron transport</keyword>
<dbReference type="InterPro" id="IPR036927">
    <property type="entry name" value="Cyt_c_oxase-like_su1_sf"/>
</dbReference>
<keyword evidence="4" id="KW-1003">Cell membrane</keyword>
<dbReference type="Proteomes" id="UP000184485">
    <property type="component" value="Unassembled WGS sequence"/>
</dbReference>
<comment type="subcellular location">
    <subcellularLocation>
        <location evidence="1">Cell membrane</location>
        <topology evidence="1">Multi-pass membrane protein</topology>
    </subcellularLocation>
</comment>
<evidence type="ECO:0000259" key="16">
    <source>
        <dbReference type="PROSITE" id="PS50855"/>
    </source>
</evidence>
<evidence type="ECO:0000256" key="7">
    <source>
        <dbReference type="ARBA" id="ARBA00022692"/>
    </source>
</evidence>
<evidence type="ECO:0000256" key="14">
    <source>
        <dbReference type="RuleBase" id="RU000370"/>
    </source>
</evidence>
<evidence type="ECO:0000256" key="10">
    <source>
        <dbReference type="ARBA" id="ARBA00022989"/>
    </source>
</evidence>
<dbReference type="AlphaFoldDB" id="A0A1M5I918"/>
<feature type="transmembrane region" description="Helical" evidence="15">
    <location>
        <begin position="29"/>
        <end position="51"/>
    </location>
</feature>
<feature type="transmembrane region" description="Helical" evidence="15">
    <location>
        <begin position="323"/>
        <end position="345"/>
    </location>
</feature>
<dbReference type="GO" id="GO:0005886">
    <property type="term" value="C:plasma membrane"/>
    <property type="evidence" value="ECO:0007669"/>
    <property type="project" value="UniProtKB-SubCell"/>
</dbReference>
<evidence type="ECO:0000256" key="8">
    <source>
        <dbReference type="ARBA" id="ARBA00022723"/>
    </source>
</evidence>
<dbReference type="GO" id="GO:0009060">
    <property type="term" value="P:aerobic respiration"/>
    <property type="evidence" value="ECO:0007669"/>
    <property type="project" value="InterPro"/>
</dbReference>
<dbReference type="GO" id="GO:0009486">
    <property type="term" value="F:cytochrome bo3 ubiquinol oxidase activity"/>
    <property type="evidence" value="ECO:0007669"/>
    <property type="project" value="TreeGrafter"/>
</dbReference>
<gene>
    <name evidence="17" type="ORF">SAMN02745157_3801</name>
</gene>
<keyword evidence="7 14" id="KW-0812">Transmembrane</keyword>
<keyword evidence="11" id="KW-0408">Iron</keyword>
<keyword evidence="6 14" id="KW-0679">Respiratory chain</keyword>
<evidence type="ECO:0000256" key="3">
    <source>
        <dbReference type="ARBA" id="ARBA00022448"/>
    </source>
</evidence>
<dbReference type="EMBL" id="FQUP01000004">
    <property type="protein sequence ID" value="SHG24786.1"/>
    <property type="molecule type" value="Genomic_DNA"/>
</dbReference>
<keyword evidence="18" id="KW-1185">Reference proteome</keyword>
<evidence type="ECO:0000256" key="1">
    <source>
        <dbReference type="ARBA" id="ARBA00004651"/>
    </source>
</evidence>
<feature type="transmembrane region" description="Helical" evidence="15">
    <location>
        <begin position="465"/>
        <end position="487"/>
    </location>
</feature>
<dbReference type="SUPFAM" id="SSF81442">
    <property type="entry name" value="Cytochrome c oxidase subunit I-like"/>
    <property type="match status" value="1"/>
</dbReference>
<evidence type="ECO:0000256" key="15">
    <source>
        <dbReference type="SAM" id="Phobius"/>
    </source>
</evidence>
<keyword evidence="3 14" id="KW-0813">Transport</keyword>
<sequence length="709" mass="77794">MNWELIFGQITWNSFVFAGAIENPSLSEFIASGAGTVAVLGALASVILLTVKRWWVPLWRDWLTSVDHKKVGIMYIVTALVMFARAVIEGALMRAQQLSAVDNSGFLSADHFGQLFSTHGTIMIFFVAMPFITGLMNYVMPLQIGARDVSFPLLNAISLMLTIAGAILIMVSLVIGQFSTGGWTAYPPFTGIHFSPGQGVDYWIWAVSLGSIGSTLTGLNFAVTIYKKRCPGMTLFRMPLFCWTTLCTSILMIFAMAPLTAATIMLALDRYAGFHFFTNGAGGNMMNYANLFWLFGHPEVYILILPAFGVWSEVVATFSSKRIYGYTSLVYATMCIAVLSFAVWLHHFFTMGQSANVNAVFGIATMVIGVPTGVKVYDWLLTMVGGRIRFTTPMLFHINFLLTFILGGMTGVLLANPGIDFQVHNTLFLVAHFHNMIIPGVLFGMFAAVQFWFPKAFGFRLHEGLGRASFWCFAPGFLLAFFPLYWLGMMGATRRTYMWTDPAYLPWLALAMAGAVLILTGFALMVTQIVVSVRRRAELAAPLGDPWDGRALEWSIPSPPPDWNFAVLPEVSSRHPFYEAKKAGTAYRSPTAYEDIEVPRNTATAPLIGLFACAWAFGLVWHIWWLVVVSFVLMWAVVIARSFASDTEEIIPAATVKAANEAFLAAVRATPGVTRDQEMTAANRGRAVPESLEGGAGVLSSGATVGVSR</sequence>
<evidence type="ECO:0000313" key="17">
    <source>
        <dbReference type="EMBL" id="SHG24786.1"/>
    </source>
</evidence>
<feature type="domain" description="Cytochrome oxidase subunit I profile" evidence="16">
    <location>
        <begin position="53"/>
        <end position="572"/>
    </location>
</feature>
<accession>A0A1M5I918</accession>
<feature type="transmembrane region" description="Helical" evidence="15">
    <location>
        <begin position="72"/>
        <end position="95"/>
    </location>
</feature>
<feature type="transmembrane region" description="Helical" evidence="15">
    <location>
        <begin position="151"/>
        <end position="175"/>
    </location>
</feature>
<dbReference type="GO" id="GO:0046872">
    <property type="term" value="F:metal ion binding"/>
    <property type="evidence" value="ECO:0007669"/>
    <property type="project" value="UniProtKB-KW"/>
</dbReference>
<name>A0A1M5I918_9HYPH</name>
<feature type="transmembrane region" description="Helical" evidence="15">
    <location>
        <begin position="357"/>
        <end position="374"/>
    </location>
</feature>
<keyword evidence="8" id="KW-0479">Metal-binding</keyword>
<feature type="transmembrane region" description="Helical" evidence="15">
    <location>
        <begin position="288"/>
        <end position="311"/>
    </location>
</feature>
<comment type="similarity">
    <text evidence="2 14">Belongs to the heme-copper respiratory oxidase family.</text>
</comment>
<dbReference type="PANTHER" id="PTHR10422">
    <property type="entry name" value="CYTOCHROME C OXIDASE SUBUNIT 1"/>
    <property type="match status" value="1"/>
</dbReference>
<feature type="transmembrane region" description="Helical" evidence="15">
    <location>
        <begin position="395"/>
        <end position="415"/>
    </location>
</feature>
<feature type="transmembrane region" description="Helical" evidence="15">
    <location>
        <begin position="115"/>
        <end position="139"/>
    </location>
</feature>
<evidence type="ECO:0000256" key="4">
    <source>
        <dbReference type="ARBA" id="ARBA00022475"/>
    </source>
</evidence>
<dbReference type="GO" id="GO:0020037">
    <property type="term" value="F:heme binding"/>
    <property type="evidence" value="ECO:0007669"/>
    <property type="project" value="InterPro"/>
</dbReference>
<dbReference type="InterPro" id="IPR023615">
    <property type="entry name" value="Cyt_c_Oxase_su1_BS"/>
</dbReference>
<dbReference type="PRINTS" id="PR01165">
    <property type="entry name" value="CYCOXIDASEI"/>
</dbReference>
<feature type="transmembrane region" description="Helical" evidence="15">
    <location>
        <begin position="202"/>
        <end position="226"/>
    </location>
</feature>
<dbReference type="Pfam" id="PF00115">
    <property type="entry name" value="COX1"/>
    <property type="match status" value="1"/>
</dbReference>
<dbReference type="PROSITE" id="PS50855">
    <property type="entry name" value="COX1"/>
    <property type="match status" value="1"/>
</dbReference>
<evidence type="ECO:0000256" key="12">
    <source>
        <dbReference type="ARBA" id="ARBA00023008"/>
    </source>
</evidence>
<proteinExistence type="inferred from homology"/>
<reference evidence="17 18" key="1">
    <citation type="submission" date="2016-11" db="EMBL/GenBank/DDBJ databases">
        <authorList>
            <person name="Jaros S."/>
            <person name="Januszkiewicz K."/>
            <person name="Wedrychowicz H."/>
        </authorList>
    </citation>
    <scope>NUCLEOTIDE SEQUENCE [LARGE SCALE GENOMIC DNA]</scope>
    <source>
        <strain evidence="17 18">DSM 19436</strain>
    </source>
</reference>
<evidence type="ECO:0000256" key="6">
    <source>
        <dbReference type="ARBA" id="ARBA00022660"/>
    </source>
</evidence>
<dbReference type="GO" id="GO:0015990">
    <property type="term" value="P:electron transport coupled proton transport"/>
    <property type="evidence" value="ECO:0007669"/>
    <property type="project" value="TreeGrafter"/>
</dbReference>
<organism evidence="17 18">
    <name type="scientific">Kaistia soli DSM 19436</name>
    <dbReference type="NCBI Taxonomy" id="1122133"/>
    <lineage>
        <taxon>Bacteria</taxon>
        <taxon>Pseudomonadati</taxon>
        <taxon>Pseudomonadota</taxon>
        <taxon>Alphaproteobacteria</taxon>
        <taxon>Hyphomicrobiales</taxon>
        <taxon>Kaistiaceae</taxon>
        <taxon>Kaistia</taxon>
    </lineage>
</organism>
<dbReference type="PANTHER" id="PTHR10422:SF35">
    <property type="entry name" value="CYTOCHROME BO(3) UBIQUINOL OXIDASE SUBUNIT 1"/>
    <property type="match status" value="1"/>
</dbReference>
<dbReference type="InterPro" id="IPR000883">
    <property type="entry name" value="Cyt_C_Oxase_1"/>
</dbReference>
<evidence type="ECO:0000256" key="5">
    <source>
        <dbReference type="ARBA" id="ARBA00022617"/>
    </source>
</evidence>
<keyword evidence="5 14" id="KW-0349">Heme</keyword>
<evidence type="ECO:0000256" key="2">
    <source>
        <dbReference type="ARBA" id="ARBA00009578"/>
    </source>
</evidence>
<keyword evidence="10 15" id="KW-1133">Transmembrane helix</keyword>
<dbReference type="GO" id="GO:0004129">
    <property type="term" value="F:cytochrome-c oxidase activity"/>
    <property type="evidence" value="ECO:0007669"/>
    <property type="project" value="InterPro"/>
</dbReference>
<dbReference type="PROSITE" id="PS00077">
    <property type="entry name" value="COX1_CUB"/>
    <property type="match status" value="1"/>
</dbReference>
<evidence type="ECO:0000256" key="9">
    <source>
        <dbReference type="ARBA" id="ARBA00022982"/>
    </source>
</evidence>
<protein>
    <submittedName>
        <fullName evidence="17">Cytochrome o ubiquinol oxidase subunit 1</fullName>
    </submittedName>
</protein>
<dbReference type="GO" id="GO:0022904">
    <property type="term" value="P:respiratory electron transport chain"/>
    <property type="evidence" value="ECO:0007669"/>
    <property type="project" value="TreeGrafter"/>
</dbReference>
<evidence type="ECO:0000313" key="18">
    <source>
        <dbReference type="Proteomes" id="UP000184485"/>
    </source>
</evidence>
<evidence type="ECO:0000256" key="13">
    <source>
        <dbReference type="ARBA" id="ARBA00023136"/>
    </source>
</evidence>
<dbReference type="Gene3D" id="1.20.210.10">
    <property type="entry name" value="Cytochrome c oxidase-like, subunit I domain"/>
    <property type="match status" value="1"/>
</dbReference>
<dbReference type="InterPro" id="IPR023616">
    <property type="entry name" value="Cyt_c_oxase-like_su1_dom"/>
</dbReference>
<dbReference type="STRING" id="1122133.SAMN02745157_3801"/>
<feature type="transmembrane region" description="Helical" evidence="15">
    <location>
        <begin position="507"/>
        <end position="526"/>
    </location>
</feature>
<dbReference type="RefSeq" id="WP_073055946.1">
    <property type="nucleotide sequence ID" value="NZ_FQUP01000004.1"/>
</dbReference>
<dbReference type="OrthoDB" id="9803294at2"/>
<keyword evidence="13 15" id="KW-0472">Membrane</keyword>
<feature type="transmembrane region" description="Helical" evidence="15">
    <location>
        <begin position="238"/>
        <end position="268"/>
    </location>
</feature>
<evidence type="ECO:0000256" key="11">
    <source>
        <dbReference type="ARBA" id="ARBA00023004"/>
    </source>
</evidence>
<feature type="transmembrane region" description="Helical" evidence="15">
    <location>
        <begin position="427"/>
        <end position="453"/>
    </location>
</feature>
<keyword evidence="12" id="KW-0186">Copper</keyword>